<dbReference type="SUPFAM" id="SSF53613">
    <property type="entry name" value="Ribokinase-like"/>
    <property type="match status" value="1"/>
</dbReference>
<feature type="domain" description="CD-NTase-associated protein 12/Pycsar effector protein TIR" evidence="7">
    <location>
        <begin position="370"/>
        <end position="467"/>
    </location>
</feature>
<comment type="similarity">
    <text evidence="1">Belongs to the carbohydrate kinase PfkB family.</text>
</comment>
<dbReference type="InterPro" id="IPR011611">
    <property type="entry name" value="PfkB_dom"/>
</dbReference>
<evidence type="ECO:0000313" key="9">
    <source>
        <dbReference type="Proteomes" id="UP000265768"/>
    </source>
</evidence>
<evidence type="ECO:0000256" key="2">
    <source>
        <dbReference type="ARBA" id="ARBA00022679"/>
    </source>
</evidence>
<keyword evidence="5" id="KW-0067">ATP-binding</keyword>
<dbReference type="Gene3D" id="3.40.1190.20">
    <property type="match status" value="1"/>
</dbReference>
<dbReference type="Pfam" id="PF10137">
    <property type="entry name" value="CAP12-PCTIR_TIR"/>
    <property type="match status" value="1"/>
</dbReference>
<gene>
    <name evidence="8" type="ORF">D5H75_14995</name>
</gene>
<accession>A0A3A4BPF3</accession>
<evidence type="ECO:0000256" key="5">
    <source>
        <dbReference type="ARBA" id="ARBA00022840"/>
    </source>
</evidence>
<dbReference type="GO" id="GO:0050135">
    <property type="term" value="F:NADP+ nucleosidase activity"/>
    <property type="evidence" value="ECO:0007669"/>
    <property type="project" value="InterPro"/>
</dbReference>
<reference evidence="8 9" key="1">
    <citation type="submission" date="2018-09" db="EMBL/GenBank/DDBJ databases">
        <title>YIM 75507 draft genome.</title>
        <authorList>
            <person name="Tang S."/>
            <person name="Feng Y."/>
        </authorList>
    </citation>
    <scope>NUCLEOTIDE SEQUENCE [LARGE SCALE GENOMIC DNA]</scope>
    <source>
        <strain evidence="8 9">YIM 75507</strain>
    </source>
</reference>
<dbReference type="GO" id="GO:0016301">
    <property type="term" value="F:kinase activity"/>
    <property type="evidence" value="ECO:0007669"/>
    <property type="project" value="UniProtKB-KW"/>
</dbReference>
<keyword evidence="3" id="KW-0547">Nucleotide-binding</keyword>
<name>A0A3A4BPF3_9ACTN</name>
<dbReference type="PANTHER" id="PTHR43085:SF1">
    <property type="entry name" value="PSEUDOURIDINE KINASE-RELATED"/>
    <property type="match status" value="1"/>
</dbReference>
<evidence type="ECO:0000259" key="6">
    <source>
        <dbReference type="Pfam" id="PF00294"/>
    </source>
</evidence>
<proteinExistence type="inferred from homology"/>
<evidence type="ECO:0000259" key="7">
    <source>
        <dbReference type="Pfam" id="PF10137"/>
    </source>
</evidence>
<dbReference type="GO" id="GO:0005524">
    <property type="term" value="F:ATP binding"/>
    <property type="evidence" value="ECO:0007669"/>
    <property type="project" value="UniProtKB-KW"/>
</dbReference>
<dbReference type="Proteomes" id="UP000265768">
    <property type="component" value="Unassembled WGS sequence"/>
</dbReference>
<feature type="domain" description="Carbohydrate kinase PfkB" evidence="6">
    <location>
        <begin position="59"/>
        <end position="315"/>
    </location>
</feature>
<protein>
    <submittedName>
        <fullName evidence="8">Ribokinase</fullName>
    </submittedName>
</protein>
<dbReference type="AlphaFoldDB" id="A0A3A4BPF3"/>
<sequence>MVGIGALNLDYIADVSAATGGVVARISRVVERSGPPLEWGTERWVDEQTIHSAIEEVSSAQPVTALGGSAFNAIYAIARSGVGLRLGYVGVAGRVPVIGVSSVQQLESFGVDHRFVERVDDRLCGICFSVGEDGDRTLLTHAGANDDMADHIDRRFGELVDYLGRARVVHVTSFLDDRTAGRLLALLRAVKRTSPGTLISFDPGHVWSADGGPEVAGLVRLSDFLLVNYREFRELGGHVPGEPDERVAGRLLDGFDDEGAVVIVKRPTGISAYRRGEGGDVTAEFYPQSPLPAEEIEDATGAGDVFAAGLLIALACDRMQVELGSLLGMRLARHKLRYVGSAGHAQFAQVTREFIGRLDRERRSDPAKGVFIAHGANPEWRAVQRFIEERFELPVFSFESGSWGGRQVTEALAAYLERCSLAVCVLTAEDFTGDGRRLARQNVVHEVGLFHGRHGFDRVVVLAEEGCDFIPQTARPHVIPFPRNGIDRTFYRLAEMIRGHGFPHAGES</sequence>
<evidence type="ECO:0000256" key="1">
    <source>
        <dbReference type="ARBA" id="ARBA00010688"/>
    </source>
</evidence>
<evidence type="ECO:0000256" key="3">
    <source>
        <dbReference type="ARBA" id="ARBA00022741"/>
    </source>
</evidence>
<dbReference type="PANTHER" id="PTHR43085">
    <property type="entry name" value="HEXOKINASE FAMILY MEMBER"/>
    <property type="match status" value="1"/>
</dbReference>
<keyword evidence="4 8" id="KW-0418">Kinase</keyword>
<dbReference type="InterPro" id="IPR019302">
    <property type="entry name" value="CAP12/PCTIR_TIR_dom"/>
</dbReference>
<dbReference type="OrthoDB" id="9813569at2"/>
<keyword evidence="2" id="KW-0808">Transferase</keyword>
<comment type="caution">
    <text evidence="8">The sequence shown here is derived from an EMBL/GenBank/DDBJ whole genome shotgun (WGS) entry which is preliminary data.</text>
</comment>
<dbReference type="InterPro" id="IPR050306">
    <property type="entry name" value="PfkB_Carbo_kinase"/>
</dbReference>
<organism evidence="8 9">
    <name type="scientific">Bailinhaonella thermotolerans</name>
    <dbReference type="NCBI Taxonomy" id="1070861"/>
    <lineage>
        <taxon>Bacteria</taxon>
        <taxon>Bacillati</taxon>
        <taxon>Actinomycetota</taxon>
        <taxon>Actinomycetes</taxon>
        <taxon>Streptosporangiales</taxon>
        <taxon>Streptosporangiaceae</taxon>
        <taxon>Bailinhaonella</taxon>
    </lineage>
</organism>
<evidence type="ECO:0000256" key="4">
    <source>
        <dbReference type="ARBA" id="ARBA00022777"/>
    </source>
</evidence>
<dbReference type="Pfam" id="PF00294">
    <property type="entry name" value="PfkB"/>
    <property type="match status" value="1"/>
</dbReference>
<evidence type="ECO:0000313" key="8">
    <source>
        <dbReference type="EMBL" id="RJL32904.1"/>
    </source>
</evidence>
<keyword evidence="9" id="KW-1185">Reference proteome</keyword>
<dbReference type="InterPro" id="IPR029056">
    <property type="entry name" value="Ribokinase-like"/>
</dbReference>
<dbReference type="EMBL" id="QZEY01000004">
    <property type="protein sequence ID" value="RJL32904.1"/>
    <property type="molecule type" value="Genomic_DNA"/>
</dbReference>